<gene>
    <name evidence="2" type="ORF">DSTB1V02_LOCUS8724</name>
</gene>
<reference evidence="2" key="1">
    <citation type="submission" date="2020-11" db="EMBL/GenBank/DDBJ databases">
        <authorList>
            <person name="Tran Van P."/>
        </authorList>
    </citation>
    <scope>NUCLEOTIDE SEQUENCE</scope>
</reference>
<accession>A0A7R9A5Y8</accession>
<sequence>MTRMELEMEAQISLADADPSAPPLPKHTKSTVTKMHEVTFTPDDVRPRRKQRKENTKEEL</sequence>
<dbReference type="EMBL" id="CAJPEV010002062">
    <property type="protein sequence ID" value="CAG0895489.1"/>
    <property type="molecule type" value="Genomic_DNA"/>
</dbReference>
<dbReference type="Proteomes" id="UP000677054">
    <property type="component" value="Unassembled WGS sequence"/>
</dbReference>
<evidence type="ECO:0000256" key="1">
    <source>
        <dbReference type="SAM" id="MobiDB-lite"/>
    </source>
</evidence>
<dbReference type="EMBL" id="LR901579">
    <property type="protein sequence ID" value="CAD7248918.1"/>
    <property type="molecule type" value="Genomic_DNA"/>
</dbReference>
<keyword evidence="3" id="KW-1185">Reference proteome</keyword>
<evidence type="ECO:0000313" key="3">
    <source>
        <dbReference type="Proteomes" id="UP000677054"/>
    </source>
</evidence>
<organism evidence="2">
    <name type="scientific">Darwinula stevensoni</name>
    <dbReference type="NCBI Taxonomy" id="69355"/>
    <lineage>
        <taxon>Eukaryota</taxon>
        <taxon>Metazoa</taxon>
        <taxon>Ecdysozoa</taxon>
        <taxon>Arthropoda</taxon>
        <taxon>Crustacea</taxon>
        <taxon>Oligostraca</taxon>
        <taxon>Ostracoda</taxon>
        <taxon>Podocopa</taxon>
        <taxon>Podocopida</taxon>
        <taxon>Darwinulocopina</taxon>
        <taxon>Darwinuloidea</taxon>
        <taxon>Darwinulidae</taxon>
        <taxon>Darwinula</taxon>
    </lineage>
</organism>
<evidence type="ECO:0000313" key="2">
    <source>
        <dbReference type="EMBL" id="CAD7248918.1"/>
    </source>
</evidence>
<feature type="region of interest" description="Disordered" evidence="1">
    <location>
        <begin position="1"/>
        <end position="60"/>
    </location>
</feature>
<dbReference type="AlphaFoldDB" id="A0A7R9A5Y8"/>
<protein>
    <submittedName>
        <fullName evidence="2">Uncharacterized protein</fullName>
    </submittedName>
</protein>
<proteinExistence type="predicted"/>
<name>A0A7R9A5Y8_9CRUS</name>